<keyword evidence="2" id="KW-0812">Transmembrane</keyword>
<dbReference type="STRING" id="225164.V4BNY4"/>
<organism evidence="6 7">
    <name type="scientific">Lottia gigantea</name>
    <name type="common">Giant owl limpet</name>
    <dbReference type="NCBI Taxonomy" id="225164"/>
    <lineage>
        <taxon>Eukaryota</taxon>
        <taxon>Metazoa</taxon>
        <taxon>Spiralia</taxon>
        <taxon>Lophotrochozoa</taxon>
        <taxon>Mollusca</taxon>
        <taxon>Gastropoda</taxon>
        <taxon>Patellogastropoda</taxon>
        <taxon>Lottioidea</taxon>
        <taxon>Lottiidae</taxon>
        <taxon>Lottia</taxon>
    </lineage>
</organism>
<gene>
    <name evidence="6" type="ORF">LOTGIDRAFT_122992</name>
</gene>
<evidence type="ECO:0000256" key="3">
    <source>
        <dbReference type="ARBA" id="ARBA00022989"/>
    </source>
</evidence>
<feature type="domain" description="Receptor ligand binding region" evidence="5">
    <location>
        <begin position="2"/>
        <end position="81"/>
    </location>
</feature>
<keyword evidence="7" id="KW-1185">Reference proteome</keyword>
<dbReference type="InterPro" id="IPR028082">
    <property type="entry name" value="Peripla_BP_I"/>
</dbReference>
<name>V4BNY4_LOTGI</name>
<proteinExistence type="predicted"/>
<reference evidence="6 7" key="1">
    <citation type="journal article" date="2013" name="Nature">
        <title>Insights into bilaterian evolution from three spiralian genomes.</title>
        <authorList>
            <person name="Simakov O."/>
            <person name="Marletaz F."/>
            <person name="Cho S.J."/>
            <person name="Edsinger-Gonzales E."/>
            <person name="Havlak P."/>
            <person name="Hellsten U."/>
            <person name="Kuo D.H."/>
            <person name="Larsson T."/>
            <person name="Lv J."/>
            <person name="Arendt D."/>
            <person name="Savage R."/>
            <person name="Osoegawa K."/>
            <person name="de Jong P."/>
            <person name="Grimwood J."/>
            <person name="Chapman J.A."/>
            <person name="Shapiro H."/>
            <person name="Aerts A."/>
            <person name="Otillar R.P."/>
            <person name="Terry A.Y."/>
            <person name="Boore J.L."/>
            <person name="Grigoriev I.V."/>
            <person name="Lindberg D.R."/>
            <person name="Seaver E.C."/>
            <person name="Weisblat D.A."/>
            <person name="Putnam N.H."/>
            <person name="Rokhsar D.S."/>
        </authorList>
    </citation>
    <scope>NUCLEOTIDE SEQUENCE [LARGE SCALE GENOMIC DNA]</scope>
</reference>
<dbReference type="Proteomes" id="UP000030746">
    <property type="component" value="Unassembled WGS sequence"/>
</dbReference>
<evidence type="ECO:0000313" key="7">
    <source>
        <dbReference type="Proteomes" id="UP000030746"/>
    </source>
</evidence>
<dbReference type="Gene3D" id="3.40.50.2300">
    <property type="match status" value="1"/>
</dbReference>
<dbReference type="GeneID" id="20232180"/>
<evidence type="ECO:0000259" key="5">
    <source>
        <dbReference type="Pfam" id="PF01094"/>
    </source>
</evidence>
<evidence type="ECO:0000313" key="6">
    <source>
        <dbReference type="EMBL" id="ESO90629.1"/>
    </source>
</evidence>
<comment type="subcellular location">
    <subcellularLocation>
        <location evidence="1">Membrane</location>
    </subcellularLocation>
</comment>
<dbReference type="AlphaFoldDB" id="V4BNY4"/>
<evidence type="ECO:0000256" key="4">
    <source>
        <dbReference type="ARBA" id="ARBA00023136"/>
    </source>
</evidence>
<dbReference type="EMBL" id="KB202367">
    <property type="protein sequence ID" value="ESO90629.1"/>
    <property type="molecule type" value="Genomic_DNA"/>
</dbReference>
<dbReference type="CTD" id="20232180"/>
<dbReference type="KEGG" id="lgi:LOTGIDRAFT_122992"/>
<dbReference type="SUPFAM" id="SSF53822">
    <property type="entry name" value="Periplasmic binding protein-like I"/>
    <property type="match status" value="1"/>
</dbReference>
<dbReference type="Pfam" id="PF01094">
    <property type="entry name" value="ANF_receptor"/>
    <property type="match status" value="1"/>
</dbReference>
<evidence type="ECO:0000256" key="2">
    <source>
        <dbReference type="ARBA" id="ARBA00022692"/>
    </source>
</evidence>
<accession>V4BNY4</accession>
<evidence type="ECO:0000256" key="1">
    <source>
        <dbReference type="ARBA" id="ARBA00004370"/>
    </source>
</evidence>
<dbReference type="OrthoDB" id="5984008at2759"/>
<feature type="non-terminal residue" evidence="6">
    <location>
        <position position="1"/>
    </location>
</feature>
<keyword evidence="3" id="KW-1133">Transmembrane helix</keyword>
<sequence length="83" mass="9280">CDLISQDIVAIIGITNASSLSTIQSYSNTFNIPFISIGSTHNFTLPSPFQIYLRPAYMGAIVDILEFYQYTKALYIYDTDEGL</sequence>
<dbReference type="OMA" id="THEMRSG"/>
<keyword evidence="4" id="KW-0472">Membrane</keyword>
<dbReference type="HOGENOM" id="CLU_181739_0_0_1"/>
<dbReference type="GO" id="GO:0016020">
    <property type="term" value="C:membrane"/>
    <property type="evidence" value="ECO:0007669"/>
    <property type="project" value="UniProtKB-SubCell"/>
</dbReference>
<dbReference type="InterPro" id="IPR001828">
    <property type="entry name" value="ANF_lig-bd_rcpt"/>
</dbReference>
<protein>
    <recommendedName>
        <fullName evidence="5">Receptor ligand binding region domain-containing protein</fullName>
    </recommendedName>
</protein>
<dbReference type="RefSeq" id="XP_009058628.1">
    <property type="nucleotide sequence ID" value="XM_009060380.1"/>
</dbReference>